<evidence type="ECO:0000256" key="2">
    <source>
        <dbReference type="ARBA" id="ARBA00012438"/>
    </source>
</evidence>
<organism evidence="11 12">
    <name type="scientific">Lentzea flava</name>
    <dbReference type="NCBI Taxonomy" id="103732"/>
    <lineage>
        <taxon>Bacteria</taxon>
        <taxon>Bacillati</taxon>
        <taxon>Actinomycetota</taxon>
        <taxon>Actinomycetes</taxon>
        <taxon>Pseudonocardiales</taxon>
        <taxon>Pseudonocardiaceae</taxon>
        <taxon>Lentzea</taxon>
    </lineage>
</organism>
<dbReference type="EC" id="2.7.13.3" evidence="2"/>
<feature type="transmembrane region" description="Helical" evidence="9">
    <location>
        <begin position="46"/>
        <end position="68"/>
    </location>
</feature>
<dbReference type="Gene3D" id="3.30.450.40">
    <property type="match status" value="1"/>
</dbReference>
<gene>
    <name evidence="11" type="ORF">GCM10010178_57780</name>
</gene>
<dbReference type="InterPro" id="IPR029016">
    <property type="entry name" value="GAF-like_dom_sf"/>
</dbReference>
<dbReference type="InterPro" id="IPR036890">
    <property type="entry name" value="HATPase_C_sf"/>
</dbReference>
<evidence type="ECO:0000256" key="5">
    <source>
        <dbReference type="ARBA" id="ARBA00022741"/>
    </source>
</evidence>
<dbReference type="PANTHER" id="PTHR24421">
    <property type="entry name" value="NITRATE/NITRITE SENSOR PROTEIN NARX-RELATED"/>
    <property type="match status" value="1"/>
</dbReference>
<feature type="transmembrane region" description="Helical" evidence="9">
    <location>
        <begin position="168"/>
        <end position="186"/>
    </location>
</feature>
<keyword evidence="9" id="KW-0472">Membrane</keyword>
<dbReference type="InterPro" id="IPR050482">
    <property type="entry name" value="Sensor_HK_TwoCompSys"/>
</dbReference>
<keyword evidence="6" id="KW-0418">Kinase</keyword>
<comment type="catalytic activity">
    <reaction evidence="1">
        <text>ATP + protein L-histidine = ADP + protein N-phospho-L-histidine.</text>
        <dbReference type="EC" id="2.7.13.3"/>
    </reaction>
</comment>
<evidence type="ECO:0000256" key="3">
    <source>
        <dbReference type="ARBA" id="ARBA00022553"/>
    </source>
</evidence>
<feature type="transmembrane region" description="Helical" evidence="9">
    <location>
        <begin position="107"/>
        <end position="127"/>
    </location>
</feature>
<proteinExistence type="predicted"/>
<evidence type="ECO:0000256" key="1">
    <source>
        <dbReference type="ARBA" id="ARBA00000085"/>
    </source>
</evidence>
<evidence type="ECO:0000313" key="12">
    <source>
        <dbReference type="Proteomes" id="UP000649573"/>
    </source>
</evidence>
<keyword evidence="12" id="KW-1185">Reference proteome</keyword>
<evidence type="ECO:0000256" key="9">
    <source>
        <dbReference type="SAM" id="Phobius"/>
    </source>
</evidence>
<dbReference type="InterPro" id="IPR011712">
    <property type="entry name" value="Sig_transdc_His_kin_sub3_dim/P"/>
</dbReference>
<name>A0ABQ2UYH3_9PSEU</name>
<keyword evidence="4" id="KW-0808">Transferase</keyword>
<accession>A0ABQ2UYH3</accession>
<reference evidence="12" key="1">
    <citation type="journal article" date="2019" name="Int. J. Syst. Evol. Microbiol.">
        <title>The Global Catalogue of Microorganisms (GCM) 10K type strain sequencing project: providing services to taxonomists for standard genome sequencing and annotation.</title>
        <authorList>
            <consortium name="The Broad Institute Genomics Platform"/>
            <consortium name="The Broad Institute Genome Sequencing Center for Infectious Disease"/>
            <person name="Wu L."/>
            <person name="Ma J."/>
        </authorList>
    </citation>
    <scope>NUCLEOTIDE SEQUENCE [LARGE SCALE GENOMIC DNA]</scope>
    <source>
        <strain evidence="12">JCM 3296</strain>
    </source>
</reference>
<feature type="transmembrane region" description="Helical" evidence="9">
    <location>
        <begin position="235"/>
        <end position="254"/>
    </location>
</feature>
<feature type="transmembrane region" description="Helical" evidence="9">
    <location>
        <begin position="133"/>
        <end position="156"/>
    </location>
</feature>
<evidence type="ECO:0000313" key="11">
    <source>
        <dbReference type="EMBL" id="GGU57872.1"/>
    </source>
</evidence>
<feature type="transmembrane region" description="Helical" evidence="9">
    <location>
        <begin position="260"/>
        <end position="280"/>
    </location>
</feature>
<dbReference type="Pfam" id="PF07730">
    <property type="entry name" value="HisKA_3"/>
    <property type="match status" value="1"/>
</dbReference>
<feature type="domain" description="Signal transduction histidine kinase subgroup 3 dimerisation and phosphoacceptor" evidence="10">
    <location>
        <begin position="476"/>
        <end position="543"/>
    </location>
</feature>
<dbReference type="Gene3D" id="1.20.5.1930">
    <property type="match status" value="1"/>
</dbReference>
<feature type="transmembrane region" description="Helical" evidence="9">
    <location>
        <begin position="80"/>
        <end position="100"/>
    </location>
</feature>
<protein>
    <recommendedName>
        <fullName evidence="2">histidine kinase</fullName>
        <ecNumber evidence="2">2.7.13.3</ecNumber>
    </recommendedName>
</protein>
<dbReference type="CDD" id="cd16917">
    <property type="entry name" value="HATPase_UhpB-NarQ-NarX-like"/>
    <property type="match status" value="1"/>
</dbReference>
<evidence type="ECO:0000256" key="7">
    <source>
        <dbReference type="ARBA" id="ARBA00022840"/>
    </source>
</evidence>
<evidence type="ECO:0000256" key="4">
    <source>
        <dbReference type="ARBA" id="ARBA00022679"/>
    </source>
</evidence>
<keyword evidence="9" id="KW-1133">Transmembrane helix</keyword>
<comment type="caution">
    <text evidence="11">The sequence shown here is derived from an EMBL/GenBank/DDBJ whole genome shotgun (WGS) entry which is preliminary data.</text>
</comment>
<sequence length="669" mass="70750">MVLRVFLGQGCVIRLGQEVSRTCRERLPGTAGAPRPTLTGMTLGRVLASGLGALVVAGTGAAVVIVWWQGWTWQQALDAFVVTNSAMALTFAVCGAILAWHRPRNPIGWLFLADGLGHGTTALGAPFMADRLIATIAAYAWPWSIGLFLPMALLLFPDGRLPSRRWRPVAVAIVVTAPLFVVEVAADPAGPGYLTLPGFAALGPLWIVSELRTLAALLAGIVALAVRYRRGEDSVLWLLLAASVAAVFVVPWSFVAGTPVFVLLAIPLIPIAVTIAIVRHQLLDIRLVVSRVLAWLLLSAVVLVVYGVLVALLDRFVSAQLGRSVVATVVVALLVAPVLPRLQRLVDRALYGDRGDPARVVSRVGEHLAGAGLDGVVSAVRVALRVPHVALMAGGVSLASDGTRPENVVVVPLEYDGAVVGELHVGVRTGESSLGAADRNVLSLVAAPLAVAVHATLLSSQLQASRERLVTAREEERRRLRRDLHDGLGPTLTGVALSADAAKNLLATDPERARTLITGVSADVRTAIADVRRIVEDLRPPALDELGLLGALRQRAEHLVRSPLQLRLDVPETVPSLSAAVEVAAYRIATEALTNVVRHSRASSVVVRLRCAEELEVEVTDDGPPNGPWSPGVGILAMRERAAELGGGFEAGPTAEGGRVRVRLPVEVP</sequence>
<dbReference type="EMBL" id="BMRE01000030">
    <property type="protein sequence ID" value="GGU57872.1"/>
    <property type="molecule type" value="Genomic_DNA"/>
</dbReference>
<evidence type="ECO:0000256" key="6">
    <source>
        <dbReference type="ARBA" id="ARBA00022777"/>
    </source>
</evidence>
<keyword evidence="5" id="KW-0547">Nucleotide-binding</keyword>
<evidence type="ECO:0000256" key="8">
    <source>
        <dbReference type="ARBA" id="ARBA00023012"/>
    </source>
</evidence>
<dbReference type="Proteomes" id="UP000649573">
    <property type="component" value="Unassembled WGS sequence"/>
</dbReference>
<keyword evidence="8" id="KW-0902">Two-component regulatory system</keyword>
<keyword evidence="3" id="KW-0597">Phosphoprotein</keyword>
<dbReference type="Gene3D" id="3.30.565.10">
    <property type="entry name" value="Histidine kinase-like ATPase, C-terminal domain"/>
    <property type="match status" value="1"/>
</dbReference>
<evidence type="ECO:0000259" key="10">
    <source>
        <dbReference type="Pfam" id="PF07730"/>
    </source>
</evidence>
<dbReference type="SUPFAM" id="SSF55874">
    <property type="entry name" value="ATPase domain of HSP90 chaperone/DNA topoisomerase II/histidine kinase"/>
    <property type="match status" value="1"/>
</dbReference>
<keyword evidence="7" id="KW-0067">ATP-binding</keyword>
<dbReference type="PANTHER" id="PTHR24421:SF10">
    <property type="entry name" value="NITRATE_NITRITE SENSOR PROTEIN NARQ"/>
    <property type="match status" value="1"/>
</dbReference>
<feature type="transmembrane region" description="Helical" evidence="9">
    <location>
        <begin position="292"/>
        <end position="313"/>
    </location>
</feature>
<keyword evidence="9" id="KW-0812">Transmembrane</keyword>
<feature type="transmembrane region" description="Helical" evidence="9">
    <location>
        <begin position="206"/>
        <end position="228"/>
    </location>
</feature>
<dbReference type="SUPFAM" id="SSF55781">
    <property type="entry name" value="GAF domain-like"/>
    <property type="match status" value="1"/>
</dbReference>